<evidence type="ECO:0000313" key="3">
    <source>
        <dbReference type="Proteomes" id="UP000031546"/>
    </source>
</evidence>
<keyword evidence="4" id="KW-1185">Reference proteome</keyword>
<dbReference type="InterPro" id="IPR019587">
    <property type="entry name" value="Polyketide_cyclase/dehydratase"/>
</dbReference>
<protein>
    <submittedName>
        <fullName evidence="2">SRPBCC family protein</fullName>
    </submittedName>
</protein>
<dbReference type="EMBL" id="JXII01000008">
    <property type="protein sequence ID" value="KIH70285.1"/>
    <property type="molecule type" value="Genomic_DNA"/>
</dbReference>
<dbReference type="InterPro" id="IPR023393">
    <property type="entry name" value="START-like_dom_sf"/>
</dbReference>
<dbReference type="GeneID" id="77845902"/>
<dbReference type="SUPFAM" id="SSF55961">
    <property type="entry name" value="Bet v1-like"/>
    <property type="match status" value="1"/>
</dbReference>
<dbReference type="RefSeq" id="WP_040106488.1">
    <property type="nucleotide sequence ID" value="NZ_JABEVU030000001.1"/>
</dbReference>
<dbReference type="Proteomes" id="UP000527860">
    <property type="component" value="Unassembled WGS sequence"/>
</dbReference>
<dbReference type="STRING" id="45670.SN16_10070"/>
<dbReference type="EMBL" id="JABEVU030000001">
    <property type="protein sequence ID" value="MDB0581152.1"/>
    <property type="molecule type" value="Genomic_DNA"/>
</dbReference>
<dbReference type="OrthoDB" id="2389233at2"/>
<evidence type="ECO:0000313" key="1">
    <source>
        <dbReference type="EMBL" id="KIH70285.1"/>
    </source>
</evidence>
<name>A0A0C2H919_9STAP</name>
<organism evidence="1 3">
    <name type="scientific">Salinicoccus roseus</name>
    <dbReference type="NCBI Taxonomy" id="45670"/>
    <lineage>
        <taxon>Bacteria</taxon>
        <taxon>Bacillati</taxon>
        <taxon>Bacillota</taxon>
        <taxon>Bacilli</taxon>
        <taxon>Bacillales</taxon>
        <taxon>Staphylococcaceae</taxon>
        <taxon>Salinicoccus</taxon>
    </lineage>
</organism>
<proteinExistence type="predicted"/>
<dbReference type="Gene3D" id="3.30.530.20">
    <property type="match status" value="1"/>
</dbReference>
<gene>
    <name evidence="2" type="ORF">F7P68_0011480</name>
    <name evidence="1" type="ORF">SN16_10070</name>
</gene>
<dbReference type="Proteomes" id="UP000031546">
    <property type="component" value="Unassembled WGS sequence"/>
</dbReference>
<dbReference type="AlphaFoldDB" id="A0A0C2H919"/>
<reference evidence="2 4" key="4">
    <citation type="submission" date="2022-12" db="EMBL/GenBank/DDBJ databases">
        <title>Genome analysis and biological profiling of marine Salinicoccus roseus MOSEL-ME25.</title>
        <authorList>
            <person name="Mirza F.T."/>
            <person name="Xie Y."/>
            <person name="Shinwari Z.K."/>
        </authorList>
    </citation>
    <scope>NUCLEOTIDE SEQUENCE [LARGE SCALE GENOMIC DNA]</scope>
    <source>
        <strain evidence="2 4">MOSEL-ME25</strain>
    </source>
</reference>
<dbReference type="Pfam" id="PF10604">
    <property type="entry name" value="Polyketide_cyc2"/>
    <property type="match status" value="1"/>
</dbReference>
<sequence length="145" mass="17045">MELYRYEGELDATPEEIFKVVNDDEKLKSWSPIFEGNEYLTEEKRAVGTKFRTRMKVLNRTYQFRSEIIEYEAGRYIKVKTVLKQGDIISDFRLEPLESGVTKVGVTSHFDTESRRYKLMLKGVKPVMKRVLDHQMKKLGDVVET</sequence>
<evidence type="ECO:0000313" key="4">
    <source>
        <dbReference type="Proteomes" id="UP000527860"/>
    </source>
</evidence>
<evidence type="ECO:0000313" key="2">
    <source>
        <dbReference type="EMBL" id="MDB0581152.1"/>
    </source>
</evidence>
<dbReference type="CDD" id="cd07812">
    <property type="entry name" value="SRPBCC"/>
    <property type="match status" value="1"/>
</dbReference>
<reference evidence="4" key="2">
    <citation type="submission" date="2020-04" db="EMBL/GenBank/DDBJ databases">
        <title>Genome analysis and biological profiling of marine Cellulosimicrobium funkei MOSEL-ME6.</title>
        <authorList>
            <person name="Tanveer F."/>
            <person name="Xie Y."/>
            <person name="Shinwari Z.K."/>
        </authorList>
    </citation>
    <scope>NUCLEOTIDE SEQUENCE [LARGE SCALE GENOMIC DNA]</scope>
    <source>
        <strain evidence="4">MOSEL-ME25</strain>
    </source>
</reference>
<reference evidence="2" key="3">
    <citation type="submission" date="2020-04" db="EMBL/GenBank/DDBJ databases">
        <authorList>
            <person name="Tanveer F."/>
            <person name="Xie Y."/>
            <person name="Shinwari Z.K."/>
        </authorList>
    </citation>
    <scope>NUCLEOTIDE SEQUENCE</scope>
    <source>
        <strain evidence="2">MOSEL-ME25</strain>
    </source>
</reference>
<reference evidence="1 3" key="1">
    <citation type="submission" date="2015-01" db="EMBL/GenBank/DDBJ databases">
        <title>Genome sequences of high lactate-tolerant strain Salinicoccus roseus W12 with industrial interest.</title>
        <authorList>
            <person name="Wang H."/>
            <person name="Yu B."/>
        </authorList>
    </citation>
    <scope>NUCLEOTIDE SEQUENCE [LARGE SCALE GENOMIC DNA]</scope>
    <source>
        <strain evidence="1 3">W12</strain>
    </source>
</reference>
<accession>A0A0C2H919</accession>
<comment type="caution">
    <text evidence="1">The sequence shown here is derived from an EMBL/GenBank/DDBJ whole genome shotgun (WGS) entry which is preliminary data.</text>
</comment>